<name>G8C103_TETPH</name>
<evidence type="ECO:0000256" key="1">
    <source>
        <dbReference type="ARBA" id="ARBA00001946"/>
    </source>
</evidence>
<dbReference type="PRINTS" id="PR00867">
    <property type="entry name" value="DNAPOLG"/>
</dbReference>
<dbReference type="GO" id="GO:0003887">
    <property type="term" value="F:DNA-directed DNA polymerase activity"/>
    <property type="evidence" value="ECO:0007669"/>
    <property type="project" value="UniProtKB-KW"/>
</dbReference>
<dbReference type="GO" id="GO:0003677">
    <property type="term" value="F:DNA binding"/>
    <property type="evidence" value="ECO:0007669"/>
    <property type="project" value="UniProtKB-KW"/>
</dbReference>
<evidence type="ECO:0000256" key="13">
    <source>
        <dbReference type="ARBA" id="ARBA00049244"/>
    </source>
</evidence>
<evidence type="ECO:0000256" key="15">
    <source>
        <dbReference type="ARBA" id="ARBA00069489"/>
    </source>
</evidence>
<evidence type="ECO:0000313" key="19">
    <source>
        <dbReference type="Proteomes" id="UP000005666"/>
    </source>
</evidence>
<evidence type="ECO:0000313" key="18">
    <source>
        <dbReference type="EMBL" id="CCE65831.1"/>
    </source>
</evidence>
<evidence type="ECO:0000256" key="12">
    <source>
        <dbReference type="ARBA" id="ARBA00031966"/>
    </source>
</evidence>
<comment type="cofactor">
    <cofactor evidence="1">
        <name>Mg(2+)</name>
        <dbReference type="ChEBI" id="CHEBI:18420"/>
    </cofactor>
</comment>
<dbReference type="RefSeq" id="XP_003688265.1">
    <property type="nucleotide sequence ID" value="XM_003688217.1"/>
</dbReference>
<dbReference type="EMBL" id="HE612869">
    <property type="protein sequence ID" value="CCE65831.1"/>
    <property type="molecule type" value="Genomic_DNA"/>
</dbReference>
<evidence type="ECO:0000256" key="11">
    <source>
        <dbReference type="ARBA" id="ARBA00023128"/>
    </source>
</evidence>
<keyword evidence="6" id="KW-0548">Nucleotidyltransferase</keyword>
<comment type="catalytic activity">
    <reaction evidence="13">
        <text>DNA(n) + a 2'-deoxyribonucleoside 5'-triphosphate = DNA(n+1) + diphosphate</text>
        <dbReference type="Rhea" id="RHEA:22508"/>
        <dbReference type="Rhea" id="RHEA-COMP:17339"/>
        <dbReference type="Rhea" id="RHEA-COMP:17340"/>
        <dbReference type="ChEBI" id="CHEBI:33019"/>
        <dbReference type="ChEBI" id="CHEBI:61560"/>
        <dbReference type="ChEBI" id="CHEBI:173112"/>
        <dbReference type="EC" id="2.7.7.7"/>
    </reaction>
</comment>
<keyword evidence="9" id="KW-0239">DNA-directed DNA polymerase</keyword>
<evidence type="ECO:0000256" key="3">
    <source>
        <dbReference type="ARBA" id="ARBA00007705"/>
    </source>
</evidence>
<evidence type="ECO:0000259" key="17">
    <source>
        <dbReference type="SMART" id="SM00482"/>
    </source>
</evidence>
<evidence type="ECO:0000256" key="7">
    <source>
        <dbReference type="ARBA" id="ARBA00022705"/>
    </source>
</evidence>
<gene>
    <name evidence="18" type="primary">TPHA0N00510</name>
    <name evidence="18" type="ordered locus">TPHA_0N00510</name>
</gene>
<evidence type="ECO:0000256" key="16">
    <source>
        <dbReference type="SAM" id="MobiDB-lite"/>
    </source>
</evidence>
<dbReference type="InterPro" id="IPR002297">
    <property type="entry name" value="DNA-dir_DNA_pol_A_mt"/>
</dbReference>
<organism evidence="18 19">
    <name type="scientific">Tetrapisispora phaffii (strain ATCC 24235 / CBS 4417 / NBRC 1672 / NRRL Y-8282 / UCD 70-5)</name>
    <name type="common">Yeast</name>
    <name type="synonym">Fabospora phaffii</name>
    <dbReference type="NCBI Taxonomy" id="1071381"/>
    <lineage>
        <taxon>Eukaryota</taxon>
        <taxon>Fungi</taxon>
        <taxon>Dikarya</taxon>
        <taxon>Ascomycota</taxon>
        <taxon>Saccharomycotina</taxon>
        <taxon>Saccharomycetes</taxon>
        <taxon>Saccharomycetales</taxon>
        <taxon>Saccharomycetaceae</taxon>
        <taxon>Tetrapisispora</taxon>
    </lineage>
</organism>
<evidence type="ECO:0000256" key="9">
    <source>
        <dbReference type="ARBA" id="ARBA00022932"/>
    </source>
</evidence>
<dbReference type="FunFam" id="1.10.150.20:FF:000035">
    <property type="entry name" value="DNA polymerase gamma, mitochondrial"/>
    <property type="match status" value="1"/>
</dbReference>
<keyword evidence="10" id="KW-0238">DNA-binding</keyword>
<dbReference type="InterPro" id="IPR012337">
    <property type="entry name" value="RNaseH-like_sf"/>
</dbReference>
<dbReference type="OMA" id="AMHITNL"/>
<dbReference type="PANTHER" id="PTHR10267">
    <property type="entry name" value="DNA POLYMERASE SUBUNIT GAMMA-1"/>
    <property type="match status" value="1"/>
</dbReference>
<dbReference type="Gene3D" id="3.30.70.370">
    <property type="match status" value="1"/>
</dbReference>
<dbReference type="PANTHER" id="PTHR10267:SF0">
    <property type="entry name" value="DNA POLYMERASE SUBUNIT GAMMA-1"/>
    <property type="match status" value="1"/>
</dbReference>
<dbReference type="GeneID" id="11532088"/>
<dbReference type="Gene3D" id="1.10.150.20">
    <property type="entry name" value="5' to 3' exonuclease, C-terminal subdomain"/>
    <property type="match status" value="1"/>
</dbReference>
<dbReference type="SUPFAM" id="SSF53098">
    <property type="entry name" value="Ribonuclease H-like"/>
    <property type="match status" value="1"/>
</dbReference>
<evidence type="ECO:0000256" key="2">
    <source>
        <dbReference type="ARBA" id="ARBA00004173"/>
    </source>
</evidence>
<protein>
    <recommendedName>
        <fullName evidence="15">DNA polymerase gamma</fullName>
        <ecNumber evidence="4">2.7.7.7</ecNumber>
    </recommendedName>
    <alternativeName>
        <fullName evidence="12">Mitochondrial DNA polymerase catalytic subunit</fullName>
    </alternativeName>
</protein>
<keyword evidence="5" id="KW-0808">Transferase</keyword>
<dbReference type="Pfam" id="PF00476">
    <property type="entry name" value="DNA_pol_A"/>
    <property type="match status" value="1"/>
</dbReference>
<dbReference type="FunFam" id="3.30.420.390:FF:000003">
    <property type="entry name" value="DNA polymerase gamma, mitochondrial"/>
    <property type="match status" value="1"/>
</dbReference>
<dbReference type="PROSITE" id="PS00447">
    <property type="entry name" value="DNA_POLYMERASE_A"/>
    <property type="match status" value="1"/>
</dbReference>
<dbReference type="Proteomes" id="UP000005666">
    <property type="component" value="Chromosome 14"/>
</dbReference>
<dbReference type="Gene3D" id="3.30.420.390">
    <property type="match status" value="2"/>
</dbReference>
<keyword evidence="7" id="KW-0235">DNA replication</keyword>
<comment type="subcellular location">
    <subcellularLocation>
        <location evidence="2">Mitochondrion</location>
    </subcellularLocation>
</comment>
<evidence type="ECO:0000256" key="8">
    <source>
        <dbReference type="ARBA" id="ARBA00022842"/>
    </source>
</evidence>
<dbReference type="InterPro" id="IPR001098">
    <property type="entry name" value="DNA-dir_DNA_pol_A_palm_dom"/>
</dbReference>
<dbReference type="STRING" id="1071381.G8C103"/>
<feature type="region of interest" description="Disordered" evidence="16">
    <location>
        <begin position="1283"/>
        <end position="1318"/>
    </location>
</feature>
<evidence type="ECO:0000256" key="14">
    <source>
        <dbReference type="ARBA" id="ARBA00057053"/>
    </source>
</evidence>
<comment type="function">
    <text evidence="14">Involved in the replication of mitochondrial DNA.</text>
</comment>
<feature type="compositionally biased region" description="Polar residues" evidence="16">
    <location>
        <begin position="1296"/>
        <end position="1307"/>
    </location>
</feature>
<dbReference type="GO" id="GO:0006264">
    <property type="term" value="P:mitochondrial DNA replication"/>
    <property type="evidence" value="ECO:0007669"/>
    <property type="project" value="EnsemblFungi"/>
</dbReference>
<dbReference type="InterPro" id="IPR041336">
    <property type="entry name" value="DNApol_Exo"/>
</dbReference>
<dbReference type="GO" id="GO:0006995">
    <property type="term" value="P:cellular response to nitrogen starvation"/>
    <property type="evidence" value="ECO:0007669"/>
    <property type="project" value="EnsemblFungi"/>
</dbReference>
<dbReference type="InterPro" id="IPR019760">
    <property type="entry name" value="DNA-dir_DNA_pol_A_CS"/>
</dbReference>
<dbReference type="KEGG" id="tpf:TPHA_0N00510"/>
<evidence type="ECO:0000256" key="5">
    <source>
        <dbReference type="ARBA" id="ARBA00022679"/>
    </source>
</evidence>
<comment type="similarity">
    <text evidence="3">Belongs to the DNA polymerase type-A family.</text>
</comment>
<dbReference type="GO" id="GO:0032043">
    <property type="term" value="P:mitochondrial DNA catabolic process"/>
    <property type="evidence" value="ECO:0007669"/>
    <property type="project" value="EnsemblFungi"/>
</dbReference>
<keyword evidence="19" id="KW-1185">Reference proteome</keyword>
<keyword evidence="8" id="KW-0460">Magnesium</keyword>
<evidence type="ECO:0000256" key="4">
    <source>
        <dbReference type="ARBA" id="ARBA00012417"/>
    </source>
</evidence>
<dbReference type="eggNOG" id="KOG3657">
    <property type="taxonomic scope" value="Eukaryota"/>
</dbReference>
<sequence>MLFNNAKSMNVRLTKSIKTLIESYNTLAHNTDINHSIKYKYVRLSHSNKVNLVRKYSTIINNEQTSKLDNYENFNEKPRINPVGIQYLSNSLHNQVFGSNKISKKESKMSAKEKEQLIDLSKLLLKNHGLLNKKTKIEEPISFELPKLQGNSLDEHFQKIGGFVSDPFKQKCESKFKKLLPKPDIWLFKSGWYRYELGNSIPKKVAYPLEDTLVFDVETLYNISDYATLATAVSNKAWYCWVSPFLTGESRTYKHLIPLNTLEQEKLIIGHNVAYDRARVLEEYNFKPSKSFFFDTQSLHVASSGLCSRQRPAFIKNKKRKQKSEEENIEVPENDALVAEDPWLDVASMNSLSDVALLHCNIKMDKNPRDFFASKDKQEIVDNFQHLVNYCATDVEVTSKVFDKVFPLYMEKCPHPISFGALVSLSSCILPTKYDEWKNYINNSEGIYQESKNLIEKKIKEIMDEVVNSKDDPNFQSIINNDPWLRQLDWTIKPVRMSKKTNQPSIKKLPGYPEWYRALFPTQESKDPKVTIRTRIVPLLFKLSWEGQPVVWTKMSGWCFPVEKQDVENMKKKNYLLADDIAIQAYNEELIELDPKAKGDTVLFKVPHPNGPEFNCTSLLSKPYIHYFEKNIMTSRSQHAHEALKINSSASYWISARERIMSQFVVKKEDFSDQFQTLPSNKTQNSLGDNTSIILPPIIPMGTVTRRAVEKTWLTASNAKKNRIGSELKAKIVAPDGYCFVGADVDSEELWIASLVGDSVFNVHGGTAIGWMCLEGTKNEGTDLHTKTADLLGCSRNEAKIFNYGRIYGAGVKFASLLLKNFNPTLSEQEAKEAASNLYANTKGQSKTSKIFKRFWFGGSESILFNKLENIANQEVPRTPVLGCGITSSLMKQNLNINKYLPSRINWAIQSSGVDYLHLLCCSMSYLIKKYGINARLCISIHDEIRFLVSEEDKYKAAMALQVSNIWTRAMFCEQIGIDDLPQNCAFFSAVDIDKVLRKEVDMDCITPSNNIPIPHGESLTITDLLKIPSSMLRDPDPDIRVEKFSYKYRDSVFSNYNRAYSKEFSKFYLKMQILDSKWKVTQVENEYIEYERTKSLSENQNKPEYGLLDFMHDIKTGKRKKASIMENQALIQPNLNDNDNKRDNYNLSNDYLNASNYSILHEEILKPTSILAQNDQQAVTKNITNEGKVIADNEISLNKKSITKSLGSQKSKKQKLIRKKSFDLFHQAVGKSQEYINERQQKLIKISTSKAVEDILREPVKEVQINSKKSKMIYKNSLSFDVSNRNKSRKDNERTNLVPSEVNSKKPTPLSLKHSTE</sequence>
<dbReference type="EC" id="2.7.7.7" evidence="4"/>
<dbReference type="HOGENOM" id="CLU_001524_2_1_1"/>
<accession>G8C103</accession>
<evidence type="ECO:0000256" key="10">
    <source>
        <dbReference type="ARBA" id="ARBA00023125"/>
    </source>
</evidence>
<dbReference type="Pfam" id="PF18136">
    <property type="entry name" value="DNApol_Exo"/>
    <property type="match status" value="1"/>
</dbReference>
<feature type="domain" description="DNA-directed DNA polymerase family A palm" evidence="17">
    <location>
        <begin position="725"/>
        <end position="953"/>
    </location>
</feature>
<keyword evidence="11" id="KW-0496">Mitochondrion</keyword>
<dbReference type="SMART" id="SM00482">
    <property type="entry name" value="POLAc"/>
    <property type="match status" value="1"/>
</dbReference>
<dbReference type="InterPro" id="IPR047580">
    <property type="entry name" value="POLG_palm_dom"/>
</dbReference>
<dbReference type="GO" id="GO:0008408">
    <property type="term" value="F:3'-5' exonuclease activity"/>
    <property type="evidence" value="ECO:0007669"/>
    <property type="project" value="EnsemblFungi"/>
</dbReference>
<proteinExistence type="inferred from homology"/>
<dbReference type="CDD" id="cd08641">
    <property type="entry name" value="DNA_pol_gammaA"/>
    <property type="match status" value="1"/>
</dbReference>
<dbReference type="InterPro" id="IPR043502">
    <property type="entry name" value="DNA/RNA_pol_sf"/>
</dbReference>
<dbReference type="SUPFAM" id="SSF56672">
    <property type="entry name" value="DNA/RNA polymerases"/>
    <property type="match status" value="1"/>
</dbReference>
<dbReference type="OrthoDB" id="5588663at2759"/>
<reference evidence="18 19" key="1">
    <citation type="journal article" date="2011" name="Proc. Natl. Acad. Sci. U.S.A.">
        <title>Evolutionary erosion of yeast sex chromosomes by mating-type switching accidents.</title>
        <authorList>
            <person name="Gordon J.L."/>
            <person name="Armisen D."/>
            <person name="Proux-Wera E."/>
            <person name="Oheigeartaigh S.S."/>
            <person name="Byrne K.P."/>
            <person name="Wolfe K.H."/>
        </authorList>
    </citation>
    <scope>NUCLEOTIDE SEQUENCE [LARGE SCALE GENOMIC DNA]</scope>
    <source>
        <strain evidence="19">ATCC 24235 / CBS 4417 / NBRC 1672 / NRRL Y-8282 / UCD 70-5</strain>
    </source>
</reference>
<evidence type="ECO:0000256" key="6">
    <source>
        <dbReference type="ARBA" id="ARBA00022695"/>
    </source>
</evidence>
<dbReference type="GO" id="GO:0005760">
    <property type="term" value="C:gamma DNA polymerase complex"/>
    <property type="evidence" value="ECO:0007669"/>
    <property type="project" value="InterPro"/>
</dbReference>